<dbReference type="EMBL" id="BMAC01000202">
    <property type="protein sequence ID" value="GFP89874.1"/>
    <property type="molecule type" value="Genomic_DNA"/>
</dbReference>
<dbReference type="Proteomes" id="UP000653305">
    <property type="component" value="Unassembled WGS sequence"/>
</dbReference>
<name>A0A830C0F1_9LAMI</name>
<dbReference type="PANTHER" id="PTHR46758:SF2">
    <property type="entry name" value="OJ1485_B09.11 PROTEIN"/>
    <property type="match status" value="1"/>
</dbReference>
<accession>A0A830C0F1</accession>
<proteinExistence type="predicted"/>
<comment type="caution">
    <text evidence="1">The sequence shown here is derived from an EMBL/GenBank/DDBJ whole genome shotgun (WGS) entry which is preliminary data.</text>
</comment>
<gene>
    <name evidence="1" type="ORF">PHJA_001131200</name>
</gene>
<dbReference type="InterPro" id="IPR044508">
    <property type="entry name" value="At5g50450/At1g67340-like"/>
</dbReference>
<protein>
    <submittedName>
        <fullName evidence="1">F-box protein at1g67340</fullName>
    </submittedName>
</protein>
<keyword evidence="2" id="KW-1185">Reference proteome</keyword>
<evidence type="ECO:0000313" key="2">
    <source>
        <dbReference type="Proteomes" id="UP000653305"/>
    </source>
</evidence>
<dbReference type="AlphaFoldDB" id="A0A830C0F1"/>
<dbReference type="PANTHER" id="PTHR46758">
    <property type="entry name" value="MYND DOMAIN-CONTAINING"/>
    <property type="match status" value="1"/>
</dbReference>
<organism evidence="1 2">
    <name type="scientific">Phtheirospermum japonicum</name>
    <dbReference type="NCBI Taxonomy" id="374723"/>
    <lineage>
        <taxon>Eukaryota</taxon>
        <taxon>Viridiplantae</taxon>
        <taxon>Streptophyta</taxon>
        <taxon>Embryophyta</taxon>
        <taxon>Tracheophyta</taxon>
        <taxon>Spermatophyta</taxon>
        <taxon>Magnoliopsida</taxon>
        <taxon>eudicotyledons</taxon>
        <taxon>Gunneridae</taxon>
        <taxon>Pentapetalae</taxon>
        <taxon>asterids</taxon>
        <taxon>lamiids</taxon>
        <taxon>Lamiales</taxon>
        <taxon>Orobanchaceae</taxon>
        <taxon>Orobanchaceae incertae sedis</taxon>
        <taxon>Phtheirospermum</taxon>
    </lineage>
</organism>
<reference evidence="1" key="1">
    <citation type="submission" date="2020-07" db="EMBL/GenBank/DDBJ databases">
        <title>Ethylene signaling mediates host invasion by parasitic plants.</title>
        <authorList>
            <person name="Yoshida S."/>
        </authorList>
    </citation>
    <scope>NUCLEOTIDE SEQUENCE</scope>
    <source>
        <strain evidence="1">Okayama</strain>
    </source>
</reference>
<sequence length="179" mass="19571">MNRGSEVLLMVKATIGSQASALYSLTVIQINDSGGPKNNKDLHAGIAFHCLQDDNGVKRNVSEGRRFLIQANTLKEKKKLSLSLAALSSSSSRDEKKDGSEVRKARKVPAVAGKPCEWRLETAGVAVCAQVAEDLDSAMLFFYLVVCDVDEVVEEPVSWYMVGARAVPLVIWWSFLALK</sequence>
<evidence type="ECO:0000313" key="1">
    <source>
        <dbReference type="EMBL" id="GFP89874.1"/>
    </source>
</evidence>